<keyword evidence="3" id="KW-1185">Reference proteome</keyword>
<protein>
    <recommendedName>
        <fullName evidence="4">Glycogen biosynthesis protein GlgD</fullName>
    </recommendedName>
</protein>
<feature type="compositionally biased region" description="Basic residues" evidence="1">
    <location>
        <begin position="1"/>
        <end position="10"/>
    </location>
</feature>
<evidence type="ECO:0000256" key="1">
    <source>
        <dbReference type="SAM" id="MobiDB-lite"/>
    </source>
</evidence>
<evidence type="ECO:0008006" key="4">
    <source>
        <dbReference type="Google" id="ProtNLM"/>
    </source>
</evidence>
<name>A0ABY4EL35_9BACI</name>
<feature type="region of interest" description="Disordered" evidence="1">
    <location>
        <begin position="1"/>
        <end position="64"/>
    </location>
</feature>
<evidence type="ECO:0000313" key="2">
    <source>
        <dbReference type="EMBL" id="UOQ44791.1"/>
    </source>
</evidence>
<evidence type="ECO:0000313" key="3">
    <source>
        <dbReference type="Proteomes" id="UP000831787"/>
    </source>
</evidence>
<organism evidence="2 3">
    <name type="scientific">Halobacillus salinarum</name>
    <dbReference type="NCBI Taxonomy" id="2932257"/>
    <lineage>
        <taxon>Bacteria</taxon>
        <taxon>Bacillati</taxon>
        <taxon>Bacillota</taxon>
        <taxon>Bacilli</taxon>
        <taxon>Bacillales</taxon>
        <taxon>Bacillaceae</taxon>
        <taxon>Halobacillus</taxon>
    </lineage>
</organism>
<feature type="compositionally biased region" description="Basic and acidic residues" evidence="1">
    <location>
        <begin position="11"/>
        <end position="23"/>
    </location>
</feature>
<feature type="compositionally biased region" description="Basic and acidic residues" evidence="1">
    <location>
        <begin position="44"/>
        <end position="64"/>
    </location>
</feature>
<dbReference type="RefSeq" id="WP_244711026.1">
    <property type="nucleotide sequence ID" value="NZ_CP095073.1"/>
</dbReference>
<gene>
    <name evidence="2" type="ORF">MUN89_02220</name>
</gene>
<sequence length="64" mass="7648">MSKKDKKHNNQFKENKNHGEHRNGRLAQFKNHNAEFGEEPNEYINKKEHFETGVIPSKEDKEQQ</sequence>
<proteinExistence type="predicted"/>
<reference evidence="2 3" key="1">
    <citation type="submission" date="2022-04" db="EMBL/GenBank/DDBJ databases">
        <title>Halobacillus sp. isolated from saltern.</title>
        <authorList>
            <person name="Won M."/>
            <person name="Lee C.-M."/>
            <person name="Woen H.-Y."/>
            <person name="Kwon S.-W."/>
        </authorList>
    </citation>
    <scope>NUCLEOTIDE SEQUENCE [LARGE SCALE GENOMIC DNA]</scope>
    <source>
        <strain evidence="2 3">SSBR10-3</strain>
    </source>
</reference>
<dbReference type="EMBL" id="CP095073">
    <property type="protein sequence ID" value="UOQ44791.1"/>
    <property type="molecule type" value="Genomic_DNA"/>
</dbReference>
<accession>A0ABY4EL35</accession>
<dbReference type="Proteomes" id="UP000831787">
    <property type="component" value="Chromosome"/>
</dbReference>